<organism evidence="4 5">
    <name type="scientific">Roseovarius mucosus DSM 17069</name>
    <dbReference type="NCBI Taxonomy" id="1288298"/>
    <lineage>
        <taxon>Bacteria</taxon>
        <taxon>Pseudomonadati</taxon>
        <taxon>Pseudomonadota</taxon>
        <taxon>Alphaproteobacteria</taxon>
        <taxon>Rhodobacterales</taxon>
        <taxon>Roseobacteraceae</taxon>
        <taxon>Roseovarius</taxon>
    </lineage>
</organism>
<dbReference type="HOGENOM" id="CLU_1026305_0_0_5"/>
<dbReference type="GO" id="GO:0005737">
    <property type="term" value="C:cytoplasm"/>
    <property type="evidence" value="ECO:0007669"/>
    <property type="project" value="UniProtKB-SubCell"/>
</dbReference>
<protein>
    <recommendedName>
        <fullName evidence="3">Urease accessory protein UreD</fullName>
    </recommendedName>
</protein>
<evidence type="ECO:0000256" key="3">
    <source>
        <dbReference type="HAMAP-Rule" id="MF_01384"/>
    </source>
</evidence>
<gene>
    <name evidence="3" type="primary">ureD</name>
    <name evidence="4" type="ORF">rosmuc_03635</name>
</gene>
<name>A0A0A0HK11_9RHOB</name>
<dbReference type="eggNOG" id="COG0829">
    <property type="taxonomic scope" value="Bacteria"/>
</dbReference>
<reference evidence="4 5" key="1">
    <citation type="submission" date="2013-01" db="EMBL/GenBank/DDBJ databases">
        <authorList>
            <person name="Fiebig A."/>
            <person name="Goeker M."/>
            <person name="Klenk H.-P.P."/>
        </authorList>
    </citation>
    <scope>NUCLEOTIDE SEQUENCE [LARGE SCALE GENOMIC DNA]</scope>
    <source>
        <strain evidence="4 5">DSM 17069</strain>
    </source>
</reference>
<dbReference type="EMBL" id="AONH01000017">
    <property type="protein sequence ID" value="KGM86493.1"/>
    <property type="molecule type" value="Genomic_DNA"/>
</dbReference>
<dbReference type="Pfam" id="PF01774">
    <property type="entry name" value="UreD"/>
    <property type="match status" value="1"/>
</dbReference>
<comment type="subunit">
    <text evidence="3">UreD, UreF and UreG form a complex that acts as a GTP-hydrolysis-dependent molecular chaperone, activating the urease apoprotein by helping to assemble the nickel containing metallocenter of UreC. The UreE protein probably delivers the nickel.</text>
</comment>
<comment type="subcellular location">
    <subcellularLocation>
        <location evidence="3">Cytoplasm</location>
    </subcellularLocation>
</comment>
<evidence type="ECO:0000313" key="5">
    <source>
        <dbReference type="Proteomes" id="UP000030021"/>
    </source>
</evidence>
<evidence type="ECO:0000313" key="4">
    <source>
        <dbReference type="EMBL" id="KGM86493.1"/>
    </source>
</evidence>
<comment type="caution">
    <text evidence="4">The sequence shown here is derived from an EMBL/GenBank/DDBJ whole genome shotgun (WGS) entry which is preliminary data.</text>
</comment>
<dbReference type="PANTHER" id="PTHR33643">
    <property type="entry name" value="UREASE ACCESSORY PROTEIN D"/>
    <property type="match status" value="1"/>
</dbReference>
<keyword evidence="3" id="KW-0996">Nickel insertion</keyword>
<dbReference type="RefSeq" id="WP_102105984.1">
    <property type="nucleotide sequence ID" value="NZ_KN293982.1"/>
</dbReference>
<dbReference type="Proteomes" id="UP000030021">
    <property type="component" value="Unassembled WGS sequence"/>
</dbReference>
<keyword evidence="2 3" id="KW-0143">Chaperone</keyword>
<proteinExistence type="inferred from homology"/>
<evidence type="ECO:0000256" key="1">
    <source>
        <dbReference type="ARBA" id="ARBA00007177"/>
    </source>
</evidence>
<dbReference type="HAMAP" id="MF_01384">
    <property type="entry name" value="UreD"/>
    <property type="match status" value="1"/>
</dbReference>
<dbReference type="OrthoDB" id="9807968at2"/>
<dbReference type="PANTHER" id="PTHR33643:SF1">
    <property type="entry name" value="UREASE ACCESSORY PROTEIN D"/>
    <property type="match status" value="1"/>
</dbReference>
<dbReference type="InterPro" id="IPR002669">
    <property type="entry name" value="UreD"/>
</dbReference>
<comment type="similarity">
    <text evidence="1 3">Belongs to the UreD family.</text>
</comment>
<keyword evidence="3" id="KW-0963">Cytoplasm</keyword>
<dbReference type="AlphaFoldDB" id="A0A0A0HK11"/>
<dbReference type="GO" id="GO:0016151">
    <property type="term" value="F:nickel cation binding"/>
    <property type="evidence" value="ECO:0007669"/>
    <property type="project" value="UniProtKB-UniRule"/>
</dbReference>
<accession>A0A0A0HK11</accession>
<sequence>MLPQLDLHFSTIKEGRTVLRSGYSRFPLRHSPELHLSESLPSLATCFITNSSGGMFERDQLEVCVTLDADSKLQLLNLSATLLHKCNQLASRETCRFEIGDNAYFEIVRKPLIPTSGSDYEQNSYLEIGRGAIAVIADTVFSGRYSSGERHRYKAIKLGLDVVFQGKRLVSERSGMRPCGGISALRSESGWNCMSTVYCIGIGPDWKAVERETIQALDDPMLEIGCLPNDSGLIARFLFRSSGSASDRTEMFVRYFRERFAGSLVKGNDTQ</sequence>
<comment type="function">
    <text evidence="3">Required for maturation of urease via the functional incorporation of the urease nickel metallocenter.</text>
</comment>
<evidence type="ECO:0000256" key="2">
    <source>
        <dbReference type="ARBA" id="ARBA00023186"/>
    </source>
</evidence>